<keyword evidence="3" id="KW-1185">Reference proteome</keyword>
<dbReference type="InterPro" id="IPR044926">
    <property type="entry name" value="RGS_subdomain_2"/>
</dbReference>
<evidence type="ECO:0000313" key="3">
    <source>
        <dbReference type="Proteomes" id="UP000504638"/>
    </source>
</evidence>
<name>A0A6G1G0Y6_9PEZI</name>
<accession>A0A6G1G0Y6</accession>
<keyword evidence="1" id="KW-1133">Transmembrane helix</keyword>
<keyword evidence="1" id="KW-0812">Transmembrane</keyword>
<feature type="transmembrane region" description="Helical" evidence="1">
    <location>
        <begin position="20"/>
        <end position="44"/>
    </location>
</feature>
<gene>
    <name evidence="2 4" type="ORF">P152DRAFT_48877</name>
</gene>
<feature type="transmembrane region" description="Helical" evidence="1">
    <location>
        <begin position="237"/>
        <end position="255"/>
    </location>
</feature>
<dbReference type="SUPFAM" id="SSF48097">
    <property type="entry name" value="Regulator of G-protein signaling, RGS"/>
    <property type="match status" value="1"/>
</dbReference>
<evidence type="ECO:0000313" key="2">
    <source>
        <dbReference type="EMBL" id="KAF1811703.1"/>
    </source>
</evidence>
<dbReference type="Gene3D" id="1.10.167.10">
    <property type="entry name" value="Regulator of G-protein Signalling 4, domain 2"/>
    <property type="match status" value="1"/>
</dbReference>
<evidence type="ECO:0000256" key="1">
    <source>
        <dbReference type="SAM" id="Phobius"/>
    </source>
</evidence>
<feature type="transmembrane region" description="Helical" evidence="1">
    <location>
        <begin position="267"/>
        <end position="289"/>
    </location>
</feature>
<protein>
    <recommendedName>
        <fullName evidence="5">RGS domain-containing protein</fullName>
    </recommendedName>
</protein>
<reference evidence="4" key="3">
    <citation type="submission" date="2025-04" db="UniProtKB">
        <authorList>
            <consortium name="RefSeq"/>
        </authorList>
    </citation>
    <scope>IDENTIFICATION</scope>
    <source>
        <strain evidence="4">CBS 781.70</strain>
    </source>
</reference>
<dbReference type="EMBL" id="ML975160">
    <property type="protein sequence ID" value="KAF1811703.1"/>
    <property type="molecule type" value="Genomic_DNA"/>
</dbReference>
<reference evidence="4" key="2">
    <citation type="submission" date="2020-04" db="EMBL/GenBank/DDBJ databases">
        <authorList>
            <consortium name="NCBI Genome Project"/>
        </authorList>
    </citation>
    <scope>NUCLEOTIDE SEQUENCE</scope>
    <source>
        <strain evidence="4">CBS 781.70</strain>
    </source>
</reference>
<evidence type="ECO:0000313" key="4">
    <source>
        <dbReference type="RefSeq" id="XP_033533334.1"/>
    </source>
</evidence>
<dbReference type="OrthoDB" id="5313079at2759"/>
<dbReference type="Proteomes" id="UP000504638">
    <property type="component" value="Unplaced"/>
</dbReference>
<feature type="transmembrane region" description="Helical" evidence="1">
    <location>
        <begin position="56"/>
        <end position="77"/>
    </location>
</feature>
<proteinExistence type="predicted"/>
<dbReference type="GeneID" id="54422695"/>
<organism evidence="2">
    <name type="scientific">Eremomyces bilateralis CBS 781.70</name>
    <dbReference type="NCBI Taxonomy" id="1392243"/>
    <lineage>
        <taxon>Eukaryota</taxon>
        <taxon>Fungi</taxon>
        <taxon>Dikarya</taxon>
        <taxon>Ascomycota</taxon>
        <taxon>Pezizomycotina</taxon>
        <taxon>Dothideomycetes</taxon>
        <taxon>Dothideomycetes incertae sedis</taxon>
        <taxon>Eremomycetales</taxon>
        <taxon>Eremomycetaceae</taxon>
        <taxon>Eremomyces</taxon>
    </lineage>
</organism>
<dbReference type="InterPro" id="IPR036305">
    <property type="entry name" value="RGS_sf"/>
</dbReference>
<dbReference type="RefSeq" id="XP_033533334.1">
    <property type="nucleotide sequence ID" value="XM_033682125.1"/>
</dbReference>
<feature type="transmembrane region" description="Helical" evidence="1">
    <location>
        <begin position="205"/>
        <end position="225"/>
    </location>
</feature>
<feature type="transmembrane region" description="Helical" evidence="1">
    <location>
        <begin position="154"/>
        <end position="173"/>
    </location>
</feature>
<reference evidence="2 4" key="1">
    <citation type="submission" date="2020-01" db="EMBL/GenBank/DDBJ databases">
        <authorList>
            <consortium name="DOE Joint Genome Institute"/>
            <person name="Haridas S."/>
            <person name="Albert R."/>
            <person name="Binder M."/>
            <person name="Bloem J."/>
            <person name="Labutti K."/>
            <person name="Salamov A."/>
            <person name="Andreopoulos B."/>
            <person name="Baker S.E."/>
            <person name="Barry K."/>
            <person name="Bills G."/>
            <person name="Bluhm B.H."/>
            <person name="Cannon C."/>
            <person name="Castanera R."/>
            <person name="Culley D.E."/>
            <person name="Daum C."/>
            <person name="Ezra D."/>
            <person name="Gonzalez J.B."/>
            <person name="Henrissat B."/>
            <person name="Kuo A."/>
            <person name="Liang C."/>
            <person name="Lipzen A."/>
            <person name="Lutzoni F."/>
            <person name="Magnuson J."/>
            <person name="Mondo S."/>
            <person name="Nolan M."/>
            <person name="Ohm R."/>
            <person name="Pangilinan J."/>
            <person name="Park H.-J."/>
            <person name="Ramirez L."/>
            <person name="Alfaro M."/>
            <person name="Sun H."/>
            <person name="Tritt A."/>
            <person name="Yoshinaga Y."/>
            <person name="Zwiers L.-H."/>
            <person name="Turgeon B.G."/>
            <person name="Goodwin S.B."/>
            <person name="Spatafora J.W."/>
            <person name="Crous P.W."/>
            <person name="Grigoriev I.V."/>
        </authorList>
    </citation>
    <scope>NUCLEOTIDE SEQUENCE</scope>
    <source>
        <strain evidence="2 4">CBS 781.70</strain>
    </source>
</reference>
<keyword evidence="1" id="KW-0472">Membrane</keyword>
<sequence>MASLIRREGHDFGEPNLNGLGVFYICLSLLYTIFVLGGLWALWLHRDTTAVRIRGFWTIFSAVLCIHMYSMAVVLVYPLNGILKCGTEFWMMSIVLPFSVALFQASNIRLSAYYEGQRSLINSPTTGGRKARYPTEMRGLLRWWREQNSATKTYVFIALGLTVQLFVTLFLFFGSRRFHGSYGFFSRHVGPADCCRGYEWIPSVFWQFLWASVFGPYVLLRIRYIRDVHYWAWQTRLAIIAALPGTPLWLAFVYSDNPRLMKVSKSFVPAGWFLPGLITMQFVSIYFPLHDAHNKSQRPSSPQSVKSTMTKSEKKDVYSLASLELQIAYNINPLLKWTAEKEFTAENIVFLKAVRDFKRKWAVQLQLGLLDPEQLRDRYEEAALIFFTLVNPQTARFNINIDYHTYKELSWLFVGLRYVPFEDNATSRRSQSENVITPWSNERRCSMTSEDIPSTTDVDRLYPIPVTEIEPAYVKTRSDTTLYKSGDTIRRKSTSVNPPPIPAQFTVAAFDKAYESVKDDVFRNTWVRFVDSGETASIADSELTDFSFTSMSSYLSKLKRAHKR</sequence>
<evidence type="ECO:0008006" key="5">
    <source>
        <dbReference type="Google" id="ProtNLM"/>
    </source>
</evidence>
<dbReference type="AlphaFoldDB" id="A0A6G1G0Y6"/>
<feature type="transmembrane region" description="Helical" evidence="1">
    <location>
        <begin position="89"/>
        <end position="108"/>
    </location>
</feature>